<keyword evidence="2" id="KW-1185">Reference proteome</keyword>
<evidence type="ECO:0000313" key="1">
    <source>
        <dbReference type="EMBL" id="KAJ1902207.1"/>
    </source>
</evidence>
<evidence type="ECO:0000313" key="2">
    <source>
        <dbReference type="Proteomes" id="UP001150581"/>
    </source>
</evidence>
<organism evidence="1 2">
    <name type="scientific">Kickxella alabastrina</name>
    <dbReference type="NCBI Taxonomy" id="61397"/>
    <lineage>
        <taxon>Eukaryota</taxon>
        <taxon>Fungi</taxon>
        <taxon>Fungi incertae sedis</taxon>
        <taxon>Zoopagomycota</taxon>
        <taxon>Kickxellomycotina</taxon>
        <taxon>Kickxellomycetes</taxon>
        <taxon>Kickxellales</taxon>
        <taxon>Kickxellaceae</taxon>
        <taxon>Kickxella</taxon>
    </lineage>
</organism>
<name>A0ACC1IWZ8_9FUNG</name>
<proteinExistence type="predicted"/>
<gene>
    <name evidence="1" type="ORF">LPJ66_000202</name>
</gene>
<protein>
    <submittedName>
        <fullName evidence="1">Uncharacterized protein</fullName>
    </submittedName>
</protein>
<dbReference type="EMBL" id="JANBPG010000004">
    <property type="protein sequence ID" value="KAJ1902207.1"/>
    <property type="molecule type" value="Genomic_DNA"/>
</dbReference>
<sequence>MYARQLVALARTVAPKCITKLSPHTTRIHISHLLQQLTAHHHHHHHHTTRTYASSVEFNPLLLQQEAQESMEQGTQELSRGNPQSALSHFNKVLTMRPTPDAHYNAGVCEYMMGQVDRALENWEKAVAMDPTQADAHVNAGNVYFMNKKDIPKAVAHLKKAVELAPRDSEILFNLACMYEASDELDSAIRMYDRAAGLGLEKANAFLRNAMAKKMTKSI</sequence>
<comment type="caution">
    <text evidence="1">The sequence shown here is derived from an EMBL/GenBank/DDBJ whole genome shotgun (WGS) entry which is preliminary data.</text>
</comment>
<accession>A0ACC1IWZ8</accession>
<dbReference type="Proteomes" id="UP001150581">
    <property type="component" value="Unassembled WGS sequence"/>
</dbReference>
<reference evidence="1" key="1">
    <citation type="submission" date="2022-07" db="EMBL/GenBank/DDBJ databases">
        <title>Phylogenomic reconstructions and comparative analyses of Kickxellomycotina fungi.</title>
        <authorList>
            <person name="Reynolds N.K."/>
            <person name="Stajich J.E."/>
            <person name="Barry K."/>
            <person name="Grigoriev I.V."/>
            <person name="Crous P."/>
            <person name="Smith M.E."/>
        </authorList>
    </citation>
    <scope>NUCLEOTIDE SEQUENCE</scope>
    <source>
        <strain evidence="1">Benny 63K</strain>
    </source>
</reference>